<accession>A0ABN2G6Y3</accession>
<keyword evidence="1" id="KW-0472">Membrane</keyword>
<name>A0ABN2G6Y3_9ACTN</name>
<proteinExistence type="predicted"/>
<dbReference type="InterPro" id="IPR055568">
    <property type="entry name" value="DUF7144"/>
</dbReference>
<evidence type="ECO:0000313" key="3">
    <source>
        <dbReference type="EMBL" id="GAA1666336.1"/>
    </source>
</evidence>
<evidence type="ECO:0000313" key="4">
    <source>
        <dbReference type="Proteomes" id="UP001499851"/>
    </source>
</evidence>
<evidence type="ECO:0000259" key="2">
    <source>
        <dbReference type="Pfam" id="PF23636"/>
    </source>
</evidence>
<feature type="transmembrane region" description="Helical" evidence="1">
    <location>
        <begin position="47"/>
        <end position="70"/>
    </location>
</feature>
<keyword evidence="4" id="KW-1185">Reference proteome</keyword>
<sequence length="134" mass="14248">MASRPSATAGTVLAALLLVVAGVWQVLTGFAAVVRGGYFTAPADYPFAFSVAAWGWVHLIVGAFAVVVGVGLFTGAVVWRVLGIALACCSLVSSFLWIPFEPWWSVLVIALDVLVVWSLLNAGDRSIRDRLADR</sequence>
<dbReference type="Proteomes" id="UP001499851">
    <property type="component" value="Unassembled WGS sequence"/>
</dbReference>
<keyword evidence="1" id="KW-0812">Transmembrane</keyword>
<protein>
    <recommendedName>
        <fullName evidence="2">DUF7144 domain-containing protein</fullName>
    </recommendedName>
</protein>
<evidence type="ECO:0000256" key="1">
    <source>
        <dbReference type="SAM" id="Phobius"/>
    </source>
</evidence>
<feature type="transmembrane region" description="Helical" evidence="1">
    <location>
        <begin position="77"/>
        <end position="97"/>
    </location>
</feature>
<reference evidence="3 4" key="1">
    <citation type="journal article" date="2019" name="Int. J. Syst. Evol. Microbiol.">
        <title>The Global Catalogue of Microorganisms (GCM) 10K type strain sequencing project: providing services to taxonomists for standard genome sequencing and annotation.</title>
        <authorList>
            <consortium name="The Broad Institute Genomics Platform"/>
            <consortium name="The Broad Institute Genome Sequencing Center for Infectious Disease"/>
            <person name="Wu L."/>
            <person name="Ma J."/>
        </authorList>
    </citation>
    <scope>NUCLEOTIDE SEQUENCE [LARGE SCALE GENOMIC DNA]</scope>
    <source>
        <strain evidence="3 4">JCM 16001</strain>
    </source>
</reference>
<feature type="transmembrane region" description="Helical" evidence="1">
    <location>
        <begin position="103"/>
        <end position="120"/>
    </location>
</feature>
<comment type="caution">
    <text evidence="3">The sequence shown here is derived from an EMBL/GenBank/DDBJ whole genome shotgun (WGS) entry which is preliminary data.</text>
</comment>
<dbReference type="RefSeq" id="WP_344482545.1">
    <property type="nucleotide sequence ID" value="NZ_BAAAQF010000004.1"/>
</dbReference>
<gene>
    <name evidence="3" type="ORF">GCM10009830_10000</name>
</gene>
<keyword evidence="1" id="KW-1133">Transmembrane helix</keyword>
<feature type="domain" description="DUF7144" evidence="2">
    <location>
        <begin position="11"/>
        <end position="122"/>
    </location>
</feature>
<dbReference type="Pfam" id="PF23636">
    <property type="entry name" value="DUF7144"/>
    <property type="match status" value="1"/>
</dbReference>
<dbReference type="EMBL" id="BAAAQF010000004">
    <property type="protein sequence ID" value="GAA1666336.1"/>
    <property type="molecule type" value="Genomic_DNA"/>
</dbReference>
<organism evidence="3 4">
    <name type="scientific">Glycomyces endophyticus</name>
    <dbReference type="NCBI Taxonomy" id="480996"/>
    <lineage>
        <taxon>Bacteria</taxon>
        <taxon>Bacillati</taxon>
        <taxon>Actinomycetota</taxon>
        <taxon>Actinomycetes</taxon>
        <taxon>Glycomycetales</taxon>
        <taxon>Glycomycetaceae</taxon>
        <taxon>Glycomyces</taxon>
    </lineage>
</organism>